<dbReference type="GO" id="GO:0003676">
    <property type="term" value="F:nucleic acid binding"/>
    <property type="evidence" value="ECO:0007669"/>
    <property type="project" value="InterPro"/>
</dbReference>
<proteinExistence type="predicted"/>
<evidence type="ECO:0000313" key="1">
    <source>
        <dbReference type="EMBL" id="KOX90829.1"/>
    </source>
</evidence>
<dbReference type="SUPFAM" id="SSF52980">
    <property type="entry name" value="Restriction endonuclease-like"/>
    <property type="match status" value="1"/>
</dbReference>
<protein>
    <submittedName>
        <fullName evidence="1">Uncharacterized protein</fullName>
    </submittedName>
</protein>
<dbReference type="Proteomes" id="UP000037685">
    <property type="component" value="Unassembled WGS sequence"/>
</dbReference>
<name>A0A0M9AFA1_THEAQ</name>
<gene>
    <name evidence="1" type="ORF">BVI061214_02024</name>
</gene>
<sequence length="108" mass="11534">MKGKAPKRKGSRVEREVLALLKEAGLEARKVPLSGSAPGYPGDLEVELPGLGKVVVEVKARKRLALEAWLEGRGLLVLKPDRKPPLAVLPLEALLKVAARGKAGKEEA</sequence>
<dbReference type="Gene3D" id="3.40.1350.10">
    <property type="match status" value="1"/>
</dbReference>
<accession>A0A0M9AFA1</accession>
<dbReference type="PATRIC" id="fig|271.14.peg.2104"/>
<reference evidence="1 2" key="1">
    <citation type="submission" date="2015-07" db="EMBL/GenBank/DDBJ databases">
        <authorList>
            <person name="Noorani M."/>
        </authorList>
    </citation>
    <scope>NUCLEOTIDE SEQUENCE [LARGE SCALE GENOMIC DNA]</scope>
    <source>
        <strain evidence="2">ATCC 25104 / DSM 625 / JCM 10724 / NBRC 103206 / NCIMB 11243 / YT-1</strain>
    </source>
</reference>
<dbReference type="InterPro" id="IPR011856">
    <property type="entry name" value="tRNA_endonuc-like_dom_sf"/>
</dbReference>
<dbReference type="EMBL" id="LHCI01000106">
    <property type="protein sequence ID" value="KOX90829.1"/>
    <property type="molecule type" value="Genomic_DNA"/>
</dbReference>
<comment type="caution">
    <text evidence="1">The sequence shown here is derived from an EMBL/GenBank/DDBJ whole genome shotgun (WGS) entry which is preliminary data.</text>
</comment>
<dbReference type="InterPro" id="IPR011335">
    <property type="entry name" value="Restrct_endonuc-II-like"/>
</dbReference>
<evidence type="ECO:0000313" key="2">
    <source>
        <dbReference type="Proteomes" id="UP000037685"/>
    </source>
</evidence>
<organism evidence="1 2">
    <name type="scientific">Thermus aquaticus</name>
    <dbReference type="NCBI Taxonomy" id="271"/>
    <lineage>
        <taxon>Bacteria</taxon>
        <taxon>Thermotogati</taxon>
        <taxon>Deinococcota</taxon>
        <taxon>Deinococci</taxon>
        <taxon>Thermales</taxon>
        <taxon>Thermaceae</taxon>
        <taxon>Thermus</taxon>
    </lineage>
</organism>
<dbReference type="RefSeq" id="WP_053768306.1">
    <property type="nucleotide sequence ID" value="NZ_LHCI01000106.1"/>
</dbReference>
<dbReference type="AlphaFoldDB" id="A0A0M9AFA1"/>